<accession>A0A4Z2FPE5</accession>
<proteinExistence type="predicted"/>
<evidence type="ECO:0000256" key="1">
    <source>
        <dbReference type="SAM" id="Phobius"/>
    </source>
</evidence>
<sequence>MEVEEEWAESQQVHGIVGTVLTVLLCSVCVSARLLCSSVLMLRRPQKARACSQAMLISGTRTTSSHTWPTLH</sequence>
<gene>
    <name evidence="2" type="ORF">EYF80_046767</name>
</gene>
<evidence type="ECO:0000313" key="2">
    <source>
        <dbReference type="EMBL" id="TNN43028.1"/>
    </source>
</evidence>
<name>A0A4Z2FPE5_9TELE</name>
<reference evidence="2 3" key="1">
    <citation type="submission" date="2019-03" db="EMBL/GenBank/DDBJ databases">
        <title>First draft genome of Liparis tanakae, snailfish: a comprehensive survey of snailfish specific genes.</title>
        <authorList>
            <person name="Kim W."/>
            <person name="Song I."/>
            <person name="Jeong J.-H."/>
            <person name="Kim D."/>
            <person name="Kim S."/>
            <person name="Ryu S."/>
            <person name="Song J.Y."/>
            <person name="Lee S.K."/>
        </authorList>
    </citation>
    <scope>NUCLEOTIDE SEQUENCE [LARGE SCALE GENOMIC DNA]</scope>
    <source>
        <tissue evidence="2">Muscle</tissue>
    </source>
</reference>
<keyword evidence="1" id="KW-1133">Transmembrane helix</keyword>
<evidence type="ECO:0000313" key="3">
    <source>
        <dbReference type="Proteomes" id="UP000314294"/>
    </source>
</evidence>
<organism evidence="2 3">
    <name type="scientific">Liparis tanakae</name>
    <name type="common">Tanaka's snailfish</name>
    <dbReference type="NCBI Taxonomy" id="230148"/>
    <lineage>
        <taxon>Eukaryota</taxon>
        <taxon>Metazoa</taxon>
        <taxon>Chordata</taxon>
        <taxon>Craniata</taxon>
        <taxon>Vertebrata</taxon>
        <taxon>Euteleostomi</taxon>
        <taxon>Actinopterygii</taxon>
        <taxon>Neopterygii</taxon>
        <taxon>Teleostei</taxon>
        <taxon>Neoteleostei</taxon>
        <taxon>Acanthomorphata</taxon>
        <taxon>Eupercaria</taxon>
        <taxon>Perciformes</taxon>
        <taxon>Cottioidei</taxon>
        <taxon>Cottales</taxon>
        <taxon>Liparidae</taxon>
        <taxon>Liparis</taxon>
    </lineage>
</organism>
<keyword evidence="3" id="KW-1185">Reference proteome</keyword>
<keyword evidence="1" id="KW-0472">Membrane</keyword>
<protein>
    <submittedName>
        <fullName evidence="2">Uncharacterized protein</fullName>
    </submittedName>
</protein>
<keyword evidence="1" id="KW-0812">Transmembrane</keyword>
<feature type="transmembrane region" description="Helical" evidence="1">
    <location>
        <begin position="12"/>
        <end position="36"/>
    </location>
</feature>
<comment type="caution">
    <text evidence="2">The sequence shown here is derived from an EMBL/GenBank/DDBJ whole genome shotgun (WGS) entry which is preliminary data.</text>
</comment>
<dbReference type="AlphaFoldDB" id="A0A4Z2FPE5"/>
<dbReference type="EMBL" id="SRLO01000995">
    <property type="protein sequence ID" value="TNN43028.1"/>
    <property type="molecule type" value="Genomic_DNA"/>
</dbReference>
<dbReference type="Proteomes" id="UP000314294">
    <property type="component" value="Unassembled WGS sequence"/>
</dbReference>